<reference evidence="3" key="1">
    <citation type="journal article" date="2020" name="Stud. Mycol.">
        <title>101 Dothideomycetes genomes: a test case for predicting lifestyles and emergence of pathogens.</title>
        <authorList>
            <person name="Haridas S."/>
            <person name="Albert R."/>
            <person name="Binder M."/>
            <person name="Bloem J."/>
            <person name="Labutti K."/>
            <person name="Salamov A."/>
            <person name="Andreopoulos B."/>
            <person name="Baker S."/>
            <person name="Barry K."/>
            <person name="Bills G."/>
            <person name="Bluhm B."/>
            <person name="Cannon C."/>
            <person name="Castanera R."/>
            <person name="Culley D."/>
            <person name="Daum C."/>
            <person name="Ezra D."/>
            <person name="Gonzalez J."/>
            <person name="Henrissat B."/>
            <person name="Kuo A."/>
            <person name="Liang C."/>
            <person name="Lipzen A."/>
            <person name="Lutzoni F."/>
            <person name="Magnuson J."/>
            <person name="Mondo S."/>
            <person name="Nolan M."/>
            <person name="Ohm R."/>
            <person name="Pangilinan J."/>
            <person name="Park H.-J."/>
            <person name="Ramirez L."/>
            <person name="Alfaro M."/>
            <person name="Sun H."/>
            <person name="Tritt A."/>
            <person name="Yoshinaga Y."/>
            <person name="Zwiers L.-H."/>
            <person name="Turgeon B."/>
            <person name="Goodwin S."/>
            <person name="Spatafora J."/>
            <person name="Crous P."/>
            <person name="Grigoriev I."/>
        </authorList>
    </citation>
    <scope>NUCLEOTIDE SEQUENCE</scope>
    <source>
        <strain evidence="3">ATCC 36951</strain>
    </source>
</reference>
<feature type="signal peptide" evidence="2">
    <location>
        <begin position="1"/>
        <end position="20"/>
    </location>
</feature>
<evidence type="ECO:0000256" key="1">
    <source>
        <dbReference type="SAM" id="MobiDB-lite"/>
    </source>
</evidence>
<evidence type="ECO:0000313" key="3">
    <source>
        <dbReference type="EMBL" id="KAF2171652.1"/>
    </source>
</evidence>
<proteinExistence type="predicted"/>
<organism evidence="3 4">
    <name type="scientific">Zasmidium cellare ATCC 36951</name>
    <dbReference type="NCBI Taxonomy" id="1080233"/>
    <lineage>
        <taxon>Eukaryota</taxon>
        <taxon>Fungi</taxon>
        <taxon>Dikarya</taxon>
        <taxon>Ascomycota</taxon>
        <taxon>Pezizomycotina</taxon>
        <taxon>Dothideomycetes</taxon>
        <taxon>Dothideomycetidae</taxon>
        <taxon>Mycosphaerellales</taxon>
        <taxon>Mycosphaerellaceae</taxon>
        <taxon>Zasmidium</taxon>
    </lineage>
</organism>
<evidence type="ECO:0000256" key="2">
    <source>
        <dbReference type="SAM" id="SignalP"/>
    </source>
</evidence>
<keyword evidence="2" id="KW-0732">Signal</keyword>
<keyword evidence="4" id="KW-1185">Reference proteome</keyword>
<feature type="compositionally biased region" description="Polar residues" evidence="1">
    <location>
        <begin position="349"/>
        <end position="366"/>
    </location>
</feature>
<gene>
    <name evidence="3" type="ORF">M409DRAFT_50323</name>
</gene>
<dbReference type="Proteomes" id="UP000799537">
    <property type="component" value="Unassembled WGS sequence"/>
</dbReference>
<protein>
    <submittedName>
        <fullName evidence="3">Uncharacterized protein</fullName>
    </submittedName>
</protein>
<dbReference type="AlphaFoldDB" id="A0A6A6D0G8"/>
<dbReference type="RefSeq" id="XP_033672541.1">
    <property type="nucleotide sequence ID" value="XM_033811506.1"/>
</dbReference>
<evidence type="ECO:0000313" key="4">
    <source>
        <dbReference type="Proteomes" id="UP000799537"/>
    </source>
</evidence>
<feature type="chain" id="PRO_5025371547" evidence="2">
    <location>
        <begin position="21"/>
        <end position="543"/>
    </location>
</feature>
<sequence>MKAPTTLALAALLGSKAALAAPTLHADDYEKKVMLANAYMIEQREGLCLEWRVEPNDRTWLQDTVKGGKKYWPTMQARCNSFQMEQGPRDGEYIVYPASGTPESCGNWQVKVQNNYVSPICMDDASRMDMEDPAPDLNDELPVNVDWHEPLSNNGSDPEQPSMQILATAWQAGEPYKECAAWKVVHRGFDGVAFAAGIAPECWKWKDSAEKLNNYTIIAGKFGATCTSSKGYITRLDGHVAYAQCASTPDVGFDNSTTVYPDPHGPEDGGEIEDEDKFAKKLRRRQQQPSGPDVTFVDQEWVSRHEYFQSSESYCTEWVISHAAGHNDILIPSCHHWIEGEINSYYSPANASPTGPSKSTARTSGLTVPPAKATPRRPDPPSLLPPTDPKKSSEPSITYVQDDDVHFPGNPACKAWTIDSLNGTRKVLVPRCIEQEVVLDAPEYYTVATALVEGDCHTQWVAKTAGNRVYPVCASGNQKADDVSEMPEEKHAANDDGLCGRADKLTPEEFGALTQEQKATVLWCKEGPRLLVEAVFNMTHHHE</sequence>
<feature type="region of interest" description="Disordered" evidence="1">
    <location>
        <begin position="349"/>
        <end position="396"/>
    </location>
</feature>
<dbReference type="EMBL" id="ML993582">
    <property type="protein sequence ID" value="KAF2171652.1"/>
    <property type="molecule type" value="Genomic_DNA"/>
</dbReference>
<accession>A0A6A6D0G8</accession>
<dbReference type="GeneID" id="54564778"/>
<name>A0A6A6D0G8_ZASCE</name>